<dbReference type="PANTHER" id="PTHR31490:SF88">
    <property type="entry name" value="BETA-XYLANASE"/>
    <property type="match status" value="1"/>
</dbReference>
<dbReference type="InterPro" id="IPR044846">
    <property type="entry name" value="GH10"/>
</dbReference>
<dbReference type="AlphaFoldDB" id="A0A815XFV1"/>
<evidence type="ECO:0000256" key="5">
    <source>
        <dbReference type="ARBA" id="ARBA00022729"/>
    </source>
</evidence>
<evidence type="ECO:0000259" key="10">
    <source>
        <dbReference type="PROSITE" id="PS51760"/>
    </source>
</evidence>
<keyword evidence="9" id="KW-0624">Polysaccharide degradation</keyword>
<evidence type="ECO:0000313" key="15">
    <source>
        <dbReference type="Proteomes" id="UP000663829"/>
    </source>
</evidence>
<comment type="similarity">
    <text evidence="2">Belongs to the glycosyl hydrolase 10 (cellulase F) family.</text>
</comment>
<evidence type="ECO:0000313" key="14">
    <source>
        <dbReference type="EMBL" id="CAF4418185.1"/>
    </source>
</evidence>
<protein>
    <recommendedName>
        <fullName evidence="3">endo-1,4-beta-xylanase</fullName>
        <ecNumber evidence="3">3.2.1.8</ecNumber>
    </recommendedName>
</protein>
<evidence type="ECO:0000256" key="6">
    <source>
        <dbReference type="ARBA" id="ARBA00022801"/>
    </source>
</evidence>
<proteinExistence type="inferred from homology"/>
<dbReference type="PROSITE" id="PS51760">
    <property type="entry name" value="GH10_2"/>
    <property type="match status" value="1"/>
</dbReference>
<dbReference type="Pfam" id="PF00331">
    <property type="entry name" value="Glyco_hydro_10"/>
    <property type="match status" value="1"/>
</dbReference>
<feature type="domain" description="GH10" evidence="10">
    <location>
        <begin position="1"/>
        <end position="337"/>
    </location>
</feature>
<keyword evidence="4" id="KW-0858">Xylan degradation</keyword>
<dbReference type="Proteomes" id="UP000682733">
    <property type="component" value="Unassembled WGS sequence"/>
</dbReference>
<name>A0A815XFV1_9BILA</name>
<evidence type="ECO:0000256" key="1">
    <source>
        <dbReference type="ARBA" id="ARBA00000681"/>
    </source>
</evidence>
<dbReference type="SUPFAM" id="SSF51445">
    <property type="entry name" value="(Trans)glycosidases"/>
    <property type="match status" value="1"/>
</dbReference>
<organism evidence="12 15">
    <name type="scientific">Didymodactylos carnosus</name>
    <dbReference type="NCBI Taxonomy" id="1234261"/>
    <lineage>
        <taxon>Eukaryota</taxon>
        <taxon>Metazoa</taxon>
        <taxon>Spiralia</taxon>
        <taxon>Gnathifera</taxon>
        <taxon>Rotifera</taxon>
        <taxon>Eurotatoria</taxon>
        <taxon>Bdelloidea</taxon>
        <taxon>Philodinida</taxon>
        <taxon>Philodinidae</taxon>
        <taxon>Didymodactylos</taxon>
    </lineage>
</organism>
<keyword evidence="8" id="KW-0326">Glycosidase</keyword>
<keyword evidence="15" id="KW-1185">Reference proteome</keyword>
<evidence type="ECO:0000313" key="11">
    <source>
        <dbReference type="EMBL" id="CAF1508814.1"/>
    </source>
</evidence>
<dbReference type="Proteomes" id="UP000681722">
    <property type="component" value="Unassembled WGS sequence"/>
</dbReference>
<evidence type="ECO:0000256" key="8">
    <source>
        <dbReference type="ARBA" id="ARBA00023295"/>
    </source>
</evidence>
<dbReference type="Gene3D" id="3.20.20.80">
    <property type="entry name" value="Glycosidases"/>
    <property type="match status" value="1"/>
</dbReference>
<dbReference type="GO" id="GO:0031176">
    <property type="term" value="F:endo-1,4-beta-xylanase activity"/>
    <property type="evidence" value="ECO:0007669"/>
    <property type="project" value="UniProtKB-EC"/>
</dbReference>
<evidence type="ECO:0000256" key="7">
    <source>
        <dbReference type="ARBA" id="ARBA00023277"/>
    </source>
</evidence>
<evidence type="ECO:0000256" key="4">
    <source>
        <dbReference type="ARBA" id="ARBA00022651"/>
    </source>
</evidence>
<dbReference type="EMBL" id="CAJOBC010093590">
    <property type="protein sequence ID" value="CAF4418185.1"/>
    <property type="molecule type" value="Genomic_DNA"/>
</dbReference>
<evidence type="ECO:0000313" key="13">
    <source>
        <dbReference type="EMBL" id="CAF4296769.1"/>
    </source>
</evidence>
<dbReference type="Proteomes" id="UP000663829">
    <property type="component" value="Unassembled WGS sequence"/>
</dbReference>
<dbReference type="SMART" id="SM00633">
    <property type="entry name" value="Glyco_10"/>
    <property type="match status" value="1"/>
</dbReference>
<reference evidence="12" key="1">
    <citation type="submission" date="2021-02" db="EMBL/GenBank/DDBJ databases">
        <authorList>
            <person name="Nowell W R."/>
        </authorList>
    </citation>
    <scope>NUCLEOTIDE SEQUENCE</scope>
</reference>
<feature type="non-terminal residue" evidence="12">
    <location>
        <position position="1"/>
    </location>
</feature>
<evidence type="ECO:0000256" key="9">
    <source>
        <dbReference type="ARBA" id="ARBA00023326"/>
    </source>
</evidence>
<keyword evidence="5" id="KW-0732">Signal</keyword>
<dbReference type="OrthoDB" id="9999337at2759"/>
<dbReference type="PANTHER" id="PTHR31490">
    <property type="entry name" value="GLYCOSYL HYDROLASE"/>
    <property type="match status" value="1"/>
</dbReference>
<accession>A0A815XFV1</accession>
<dbReference type="PRINTS" id="PR00134">
    <property type="entry name" value="GLHYDRLASE10"/>
</dbReference>
<dbReference type="InterPro" id="IPR017853">
    <property type="entry name" value="GH"/>
</dbReference>
<dbReference type="Proteomes" id="UP000677228">
    <property type="component" value="Unassembled WGS sequence"/>
</dbReference>
<keyword evidence="7" id="KW-0119">Carbohydrate metabolism</keyword>
<keyword evidence="6" id="KW-0378">Hydrolase</keyword>
<dbReference type="InterPro" id="IPR001000">
    <property type="entry name" value="GH10_dom"/>
</dbReference>
<dbReference type="GO" id="GO:0045493">
    <property type="term" value="P:xylan catabolic process"/>
    <property type="evidence" value="ECO:0007669"/>
    <property type="project" value="UniProtKB-KW"/>
</dbReference>
<dbReference type="EC" id="3.2.1.8" evidence="3"/>
<dbReference type="EMBL" id="CAJNOK010034942">
    <property type="protein sequence ID" value="CAF1508814.1"/>
    <property type="molecule type" value="Genomic_DNA"/>
</dbReference>
<evidence type="ECO:0000256" key="3">
    <source>
        <dbReference type="ARBA" id="ARBA00012590"/>
    </source>
</evidence>
<evidence type="ECO:0000256" key="2">
    <source>
        <dbReference type="ARBA" id="ARBA00007495"/>
    </source>
</evidence>
<gene>
    <name evidence="12" type="ORF">GPM918_LOCUS39536</name>
    <name evidence="11" type="ORF">OVA965_LOCUS37279</name>
    <name evidence="14" type="ORF">SRO942_LOCUS40416</name>
    <name evidence="13" type="ORF">TMI583_LOCUS38343</name>
</gene>
<comment type="caution">
    <text evidence="12">The sequence shown here is derived from an EMBL/GenBank/DDBJ whole genome shotgun (WGS) entry which is preliminary data.</text>
</comment>
<sequence>PYRDLVIEQYNSISAENSMKMTALQPTEGKFDFSSYTIRDVALKFGLKRIHGHTLVWSKSLPKWVVNAENATLPKNTTLAARFDLIMKKHIQTVIKHYNAPTTKYRDAEGNPLMKSWDVCNEVMYDNGSYRGALDIQNGNDKGSIWYRTMGQSYIQNAYVYARQAALQNNDTNLKLFYNDYGQEYSSSKRDAIYTMLMGLKQVMVDGHPVIDGVGLQMHINYDTSNTHIELGLRKMASTGLMVHIAELDISINREGVPLSQTIIDQRAVLQEQKYRDVAMIYRRVVPKEQRWGITLWNVGDKDSWLAKDAKGQQINYPCLYDINYVKKSAFHSFYAGLNVAF</sequence>
<dbReference type="EMBL" id="CAJNOQ010027873">
    <property type="protein sequence ID" value="CAF1556993.1"/>
    <property type="molecule type" value="Genomic_DNA"/>
</dbReference>
<evidence type="ECO:0000313" key="12">
    <source>
        <dbReference type="EMBL" id="CAF1556993.1"/>
    </source>
</evidence>
<dbReference type="EMBL" id="CAJOBA010056994">
    <property type="protein sequence ID" value="CAF4296769.1"/>
    <property type="molecule type" value="Genomic_DNA"/>
</dbReference>
<comment type="catalytic activity">
    <reaction evidence="1">
        <text>Endohydrolysis of (1-&gt;4)-beta-D-xylosidic linkages in xylans.</text>
        <dbReference type="EC" id="3.2.1.8"/>
    </reaction>
</comment>